<evidence type="ECO:0000259" key="2">
    <source>
        <dbReference type="Pfam" id="PF19701"/>
    </source>
</evidence>
<feature type="transmembrane region" description="Helical" evidence="1">
    <location>
        <begin position="49"/>
        <end position="74"/>
    </location>
</feature>
<dbReference type="RefSeq" id="WP_246427775.1">
    <property type="nucleotide sequence ID" value="NZ_JACHXK010000009.1"/>
</dbReference>
<dbReference type="InterPro" id="IPR045679">
    <property type="entry name" value="DUF6199"/>
</dbReference>
<feature type="domain" description="DUF6199" evidence="2">
    <location>
        <begin position="12"/>
        <end position="69"/>
    </location>
</feature>
<comment type="caution">
    <text evidence="3">The sequence shown here is derived from an EMBL/GenBank/DDBJ whole genome shotgun (WGS) entry which is preliminary data.</text>
</comment>
<reference evidence="3 4" key="1">
    <citation type="submission" date="2020-08" db="EMBL/GenBank/DDBJ databases">
        <title>Genomic Encyclopedia of Type Strains, Phase III (KMG-III): the genomes of soil and plant-associated and newly described type strains.</title>
        <authorList>
            <person name="Whitman W."/>
        </authorList>
    </citation>
    <scope>NUCLEOTIDE SEQUENCE [LARGE SCALE GENOMIC DNA]</scope>
    <source>
        <strain evidence="3 4">CECT 5862</strain>
    </source>
</reference>
<dbReference type="Pfam" id="PF19701">
    <property type="entry name" value="DUF6199"/>
    <property type="match status" value="1"/>
</dbReference>
<keyword evidence="1" id="KW-1133">Transmembrane helix</keyword>
<feature type="transmembrane region" description="Helical" evidence="1">
    <location>
        <begin position="5"/>
        <end position="23"/>
    </location>
</feature>
<dbReference type="AlphaFoldDB" id="A0A7W5FPD3"/>
<dbReference type="Proteomes" id="UP000570361">
    <property type="component" value="Unassembled WGS sequence"/>
</dbReference>
<evidence type="ECO:0000313" key="4">
    <source>
        <dbReference type="Proteomes" id="UP000570361"/>
    </source>
</evidence>
<keyword evidence="1" id="KW-0812">Transmembrane</keyword>
<dbReference type="EMBL" id="JACHXK010000009">
    <property type="protein sequence ID" value="MBB3111914.1"/>
    <property type="molecule type" value="Genomic_DNA"/>
</dbReference>
<keyword evidence="1" id="KW-0472">Membrane</keyword>
<organism evidence="3 4">
    <name type="scientific">Paenibacillus phyllosphaerae</name>
    <dbReference type="NCBI Taxonomy" id="274593"/>
    <lineage>
        <taxon>Bacteria</taxon>
        <taxon>Bacillati</taxon>
        <taxon>Bacillota</taxon>
        <taxon>Bacilli</taxon>
        <taxon>Bacillales</taxon>
        <taxon>Paenibacillaceae</taxon>
        <taxon>Paenibacillus</taxon>
    </lineage>
</organism>
<sequence length="75" mass="8627">MAFFIVMFIVLLPLYGLLIWSFFNPEGSMSWGKAWMYKERPEPSEAGIIYIRSASVFGLLVLTIWLIIAFVHALN</sequence>
<keyword evidence="4" id="KW-1185">Reference proteome</keyword>
<accession>A0A7W5FPD3</accession>
<name>A0A7W5FPD3_9BACL</name>
<proteinExistence type="predicted"/>
<evidence type="ECO:0000256" key="1">
    <source>
        <dbReference type="SAM" id="Phobius"/>
    </source>
</evidence>
<evidence type="ECO:0000313" key="3">
    <source>
        <dbReference type="EMBL" id="MBB3111914.1"/>
    </source>
</evidence>
<gene>
    <name evidence="3" type="ORF">FHS18_003982</name>
</gene>
<protein>
    <submittedName>
        <fullName evidence="3">Uncharacterized BrkB/YihY/UPF0761 family membrane protein</fullName>
    </submittedName>
</protein>